<comment type="caution">
    <text evidence="13">The sequence shown here is derived from an EMBL/GenBank/DDBJ whole genome shotgun (WGS) entry which is preliminary data.</text>
</comment>
<dbReference type="InterPro" id="IPR043502">
    <property type="entry name" value="DNA/RNA_pol_sf"/>
</dbReference>
<evidence type="ECO:0000256" key="2">
    <source>
        <dbReference type="ARBA" id="ARBA00022679"/>
    </source>
</evidence>
<evidence type="ECO:0000256" key="10">
    <source>
        <dbReference type="SAM" id="Coils"/>
    </source>
</evidence>
<dbReference type="Pfam" id="PF00078">
    <property type="entry name" value="RVT_1"/>
    <property type="match status" value="1"/>
</dbReference>
<evidence type="ECO:0000256" key="1">
    <source>
        <dbReference type="ARBA" id="ARBA00012493"/>
    </source>
</evidence>
<reference evidence="13 14" key="1">
    <citation type="submission" date="2023-06" db="EMBL/GenBank/DDBJ databases">
        <title>Roseiconus lacunae JC819 isolated from Gulf of Mannar region, Tamil Nadu.</title>
        <authorList>
            <person name="Pk S."/>
            <person name="Ch S."/>
            <person name="Ch V.R."/>
        </authorList>
    </citation>
    <scope>NUCLEOTIDE SEQUENCE [LARGE SCALE GENOMIC DNA]</scope>
    <source>
        <strain evidence="13 14">JC819</strain>
    </source>
</reference>
<dbReference type="PANTHER" id="PTHR34047">
    <property type="entry name" value="NUCLEAR INTRON MATURASE 1, MITOCHONDRIAL-RELATED"/>
    <property type="match status" value="1"/>
</dbReference>
<feature type="region of interest" description="Disordered" evidence="11">
    <location>
        <begin position="1"/>
        <end position="62"/>
    </location>
</feature>
<gene>
    <name evidence="13" type="ORF">QTN89_02020</name>
</gene>
<evidence type="ECO:0000256" key="8">
    <source>
        <dbReference type="ARBA" id="ARBA00034120"/>
    </source>
</evidence>
<evidence type="ECO:0000256" key="4">
    <source>
        <dbReference type="ARBA" id="ARBA00022723"/>
    </source>
</evidence>
<dbReference type="GO" id="GO:0003964">
    <property type="term" value="F:RNA-directed DNA polymerase activity"/>
    <property type="evidence" value="ECO:0007669"/>
    <property type="project" value="UniProtKB-KW"/>
</dbReference>
<dbReference type="RefSeq" id="WP_289161951.1">
    <property type="nucleotide sequence ID" value="NZ_JASZZN010000001.1"/>
</dbReference>
<evidence type="ECO:0000313" key="13">
    <source>
        <dbReference type="EMBL" id="MDM4014189.1"/>
    </source>
</evidence>
<dbReference type="CDD" id="cd03487">
    <property type="entry name" value="RT_Bac_retron_II"/>
    <property type="match status" value="1"/>
</dbReference>
<keyword evidence="10" id="KW-0175">Coiled coil</keyword>
<evidence type="ECO:0000259" key="12">
    <source>
        <dbReference type="PROSITE" id="PS50878"/>
    </source>
</evidence>
<evidence type="ECO:0000256" key="5">
    <source>
        <dbReference type="ARBA" id="ARBA00022842"/>
    </source>
</evidence>
<keyword evidence="4" id="KW-0479">Metal-binding</keyword>
<proteinExistence type="inferred from homology"/>
<accession>A0ABT7PCH5</accession>
<dbReference type="InterPro" id="IPR051083">
    <property type="entry name" value="GrpII_Intron_Splice-Mob/Def"/>
</dbReference>
<dbReference type="EMBL" id="JASZZN010000001">
    <property type="protein sequence ID" value="MDM4014189.1"/>
    <property type="molecule type" value="Genomic_DNA"/>
</dbReference>
<feature type="compositionally biased region" description="Polar residues" evidence="11">
    <location>
        <begin position="1"/>
        <end position="15"/>
    </location>
</feature>
<feature type="coiled-coil region" evidence="10">
    <location>
        <begin position="159"/>
        <end position="186"/>
    </location>
</feature>
<dbReference type="PROSITE" id="PS50878">
    <property type="entry name" value="RT_POL"/>
    <property type="match status" value="1"/>
</dbReference>
<dbReference type="PRINTS" id="PR00866">
    <property type="entry name" value="RNADNAPOLMS"/>
</dbReference>
<evidence type="ECO:0000256" key="7">
    <source>
        <dbReference type="ARBA" id="ARBA00023118"/>
    </source>
</evidence>
<evidence type="ECO:0000256" key="11">
    <source>
        <dbReference type="SAM" id="MobiDB-lite"/>
    </source>
</evidence>
<keyword evidence="6 13" id="KW-0695">RNA-directed DNA polymerase</keyword>
<dbReference type="EC" id="2.7.7.49" evidence="1"/>
<keyword evidence="7" id="KW-0051">Antiviral defense</keyword>
<dbReference type="Proteomes" id="UP001239462">
    <property type="component" value="Unassembled WGS sequence"/>
</dbReference>
<keyword evidence="14" id="KW-1185">Reference proteome</keyword>
<comment type="catalytic activity">
    <reaction evidence="9">
        <text>DNA(n) + a 2'-deoxyribonucleoside 5'-triphosphate = DNA(n+1) + diphosphate</text>
        <dbReference type="Rhea" id="RHEA:22508"/>
        <dbReference type="Rhea" id="RHEA-COMP:17339"/>
        <dbReference type="Rhea" id="RHEA-COMP:17340"/>
        <dbReference type="ChEBI" id="CHEBI:33019"/>
        <dbReference type="ChEBI" id="CHEBI:61560"/>
        <dbReference type="ChEBI" id="CHEBI:173112"/>
        <dbReference type="EC" id="2.7.7.49"/>
    </reaction>
</comment>
<keyword evidence="5" id="KW-0460">Magnesium</keyword>
<evidence type="ECO:0000256" key="6">
    <source>
        <dbReference type="ARBA" id="ARBA00022918"/>
    </source>
</evidence>
<keyword evidence="2 13" id="KW-0808">Transferase</keyword>
<comment type="similarity">
    <text evidence="8">Belongs to the bacterial reverse transcriptase family.</text>
</comment>
<dbReference type="SUPFAM" id="SSF56672">
    <property type="entry name" value="DNA/RNA polymerases"/>
    <property type="match status" value="1"/>
</dbReference>
<evidence type="ECO:0000256" key="9">
    <source>
        <dbReference type="ARBA" id="ARBA00048173"/>
    </source>
</evidence>
<feature type="domain" description="Reverse transcriptase" evidence="12">
    <location>
        <begin position="244"/>
        <end position="476"/>
    </location>
</feature>
<dbReference type="InterPro" id="IPR000477">
    <property type="entry name" value="RT_dom"/>
</dbReference>
<dbReference type="InterPro" id="IPR000123">
    <property type="entry name" value="Reverse_transcriptase_msDNA"/>
</dbReference>
<dbReference type="PANTHER" id="PTHR34047:SF7">
    <property type="entry name" value="RNA-DIRECTED DNA POLYMERASE"/>
    <property type="match status" value="1"/>
</dbReference>
<evidence type="ECO:0000313" key="14">
    <source>
        <dbReference type="Proteomes" id="UP001239462"/>
    </source>
</evidence>
<evidence type="ECO:0000256" key="3">
    <source>
        <dbReference type="ARBA" id="ARBA00022695"/>
    </source>
</evidence>
<protein>
    <recommendedName>
        <fullName evidence="1">RNA-directed DNA polymerase</fullName>
        <ecNumber evidence="1">2.7.7.49</ecNumber>
    </recommendedName>
</protein>
<name>A0ABT7PCH5_9BACT</name>
<organism evidence="13 14">
    <name type="scientific">Roseiconus lacunae</name>
    <dbReference type="NCBI Taxonomy" id="2605694"/>
    <lineage>
        <taxon>Bacteria</taxon>
        <taxon>Pseudomonadati</taxon>
        <taxon>Planctomycetota</taxon>
        <taxon>Planctomycetia</taxon>
        <taxon>Pirellulales</taxon>
        <taxon>Pirellulaceae</taxon>
        <taxon>Roseiconus</taxon>
    </lineage>
</organism>
<sequence length="544" mass="60852">MADQSPNQASNQQPASPKPKLGWLGRIFRSLFGGPTRRPDRSSDSFAAMAQQPRPLPPRRREKVTLDLDAKAFLPIDRDELLSDAKQINLWASPWFGRRDLIPPADDPRTSLIDRGMVTEGLLTPDELTRIHEVGAEMDYYRPAELFLRHQARQAGRDAVELDRQTRAERKARKQAEAEAKRIRRRERVERRFATQIDFLGRGVSTQLHLCESDVDRLKEAGLPVIQTTTELADAMGIEIPRLRWLAFHSHVAERSHYISFRIPKKSGGTRTLSAPLPRLAAAQRWIYSQILRERPHPECVSGFVPGRSILTGAAPHVGSQTVLNLDLEDFFPSIGFARIRHAFQFIGYSPAVATVLALLCSEAPRRKVRFNGGEYYVATGPRVLPQGACTSPALSNLIAAKLDRRISGLASKLGATYTRYADDLTLSGDRDFDDKAAYAMACVRHIAEDEGFRVKLSKTRVLRQNAAQRVTGLVVNDKAGVGRKKLRLIRAILHNAEKTGLNAQNRDHHPNFRASLEGTIAFVAMSNPERAAKLRRQLDAVPD</sequence>
<keyword evidence="3 13" id="KW-0548">Nucleotidyltransferase</keyword>